<gene>
    <name evidence="1" type="ORF">LCGC14_2134360</name>
</gene>
<evidence type="ECO:0000313" key="1">
    <source>
        <dbReference type="EMBL" id="KKL67499.1"/>
    </source>
</evidence>
<proteinExistence type="predicted"/>
<dbReference type="AlphaFoldDB" id="A0A0F9E0I2"/>
<sequence>MVIPWKEIDIKKLGGHDQKVWDRFGREYHILVYFDWKPEVKQGSLL</sequence>
<organism evidence="1">
    <name type="scientific">marine sediment metagenome</name>
    <dbReference type="NCBI Taxonomy" id="412755"/>
    <lineage>
        <taxon>unclassified sequences</taxon>
        <taxon>metagenomes</taxon>
        <taxon>ecological metagenomes</taxon>
    </lineage>
</organism>
<comment type="caution">
    <text evidence="1">The sequence shown here is derived from an EMBL/GenBank/DDBJ whole genome shotgun (WGS) entry which is preliminary data.</text>
</comment>
<protein>
    <submittedName>
        <fullName evidence="1">Uncharacterized protein</fullName>
    </submittedName>
</protein>
<reference evidence="1" key="1">
    <citation type="journal article" date="2015" name="Nature">
        <title>Complex archaea that bridge the gap between prokaryotes and eukaryotes.</title>
        <authorList>
            <person name="Spang A."/>
            <person name="Saw J.H."/>
            <person name="Jorgensen S.L."/>
            <person name="Zaremba-Niedzwiedzka K."/>
            <person name="Martijn J."/>
            <person name="Lind A.E."/>
            <person name="van Eijk R."/>
            <person name="Schleper C."/>
            <person name="Guy L."/>
            <person name="Ettema T.J."/>
        </authorList>
    </citation>
    <scope>NUCLEOTIDE SEQUENCE</scope>
</reference>
<name>A0A0F9E0I2_9ZZZZ</name>
<dbReference type="EMBL" id="LAZR01026839">
    <property type="protein sequence ID" value="KKL67499.1"/>
    <property type="molecule type" value="Genomic_DNA"/>
</dbReference>
<accession>A0A0F9E0I2</accession>